<evidence type="ECO:0000313" key="1">
    <source>
        <dbReference type="EMBL" id="ALY09822.1"/>
    </source>
</evidence>
<name>A0A0U4B4Z7_9CAUD</name>
<accession>A0A0U4B4Z7</accession>
<dbReference type="RefSeq" id="YP_009602842.1">
    <property type="nucleotide sequence ID" value="NC_041944.1"/>
</dbReference>
<gene>
    <name evidence="1" type="primary">40</name>
    <name evidence="1" type="ORF">PREAMBLE_40</name>
</gene>
<dbReference type="GeneID" id="40078708"/>
<reference evidence="1 2" key="1">
    <citation type="submission" date="2015-11" db="EMBL/GenBank/DDBJ databases">
        <authorList>
            <person name="Chudoff D."/>
            <person name="Dunbar D."/>
            <person name="Jacobs-Sera D."/>
            <person name="Guerrero C.A."/>
            <person name="Bowman C.A."/>
            <person name="Russell D.A."/>
            <person name="Pope W.H."/>
            <person name="Hatfull G.F."/>
        </authorList>
    </citation>
    <scope>NUCLEOTIDE SEQUENCE [LARGE SCALE GENOMIC DNA]</scope>
</reference>
<sequence>MKPKFSIGRVDFYSGRKRSKDDRMGRFGGGWQYKVGITAGDWRKGFGMTVLVALWSDEYRIFINAKGTK</sequence>
<dbReference type="EMBL" id="KU160659">
    <property type="protein sequence ID" value="ALY09822.1"/>
    <property type="molecule type" value="Genomic_DNA"/>
</dbReference>
<protein>
    <submittedName>
        <fullName evidence="1">Uncharacterized protein</fullName>
    </submittedName>
</protein>
<keyword evidence="2" id="KW-1185">Reference proteome</keyword>
<evidence type="ECO:0000313" key="2">
    <source>
        <dbReference type="Proteomes" id="UP000222441"/>
    </source>
</evidence>
<dbReference type="KEGG" id="vg:40078708"/>
<organism evidence="1 2">
    <name type="scientific">Arthrobacter phage Preamble</name>
    <dbReference type="NCBI Taxonomy" id="1772310"/>
    <lineage>
        <taxon>Viruses</taxon>
        <taxon>Duplodnaviria</taxon>
        <taxon>Heunggongvirae</taxon>
        <taxon>Uroviricota</taxon>
        <taxon>Caudoviricetes</taxon>
        <taxon>Korravirus</taxon>
        <taxon>Korravirus preamble</taxon>
    </lineage>
</organism>
<proteinExistence type="predicted"/>
<dbReference type="Proteomes" id="UP000222441">
    <property type="component" value="Segment"/>
</dbReference>